<dbReference type="InterPro" id="IPR036757">
    <property type="entry name" value="TFR-like_dimer_dom_sf"/>
</dbReference>
<dbReference type="InterPro" id="IPR003137">
    <property type="entry name" value="PA_domain"/>
</dbReference>
<proteinExistence type="inferred from homology"/>
<gene>
    <name evidence="5" type="ORF">PMKS-003374</name>
</gene>
<dbReference type="FunFam" id="3.50.30.30:FF:000008">
    <property type="entry name" value="Glutamate carboxypeptidase 2"/>
    <property type="match status" value="1"/>
</dbReference>
<feature type="domain" description="Peptidase M28" evidence="4">
    <location>
        <begin position="367"/>
        <end position="554"/>
    </location>
</feature>
<comment type="similarity">
    <text evidence="1">Belongs to the peptidase M28 family. M28B subfamily.</text>
</comment>
<dbReference type="Proteomes" id="UP000186136">
    <property type="component" value="Unassembled WGS sequence"/>
</dbReference>
<evidence type="ECO:0008006" key="7">
    <source>
        <dbReference type="Google" id="ProtNLM"/>
    </source>
</evidence>
<evidence type="ECO:0000313" key="5">
    <source>
        <dbReference type="EMBL" id="GAV29868.1"/>
    </source>
</evidence>
<dbReference type="SUPFAM" id="SSF52025">
    <property type="entry name" value="PA domain"/>
    <property type="match status" value="1"/>
</dbReference>
<dbReference type="Pfam" id="PF04389">
    <property type="entry name" value="Peptidase_M28"/>
    <property type="match status" value="1"/>
</dbReference>
<dbReference type="InterPro" id="IPR046450">
    <property type="entry name" value="PA_dom_sf"/>
</dbReference>
<name>A0A1Q2YJY5_9ASCO</name>
<dbReference type="CDD" id="cd08022">
    <property type="entry name" value="M28_PSMA_like"/>
    <property type="match status" value="1"/>
</dbReference>
<dbReference type="OrthoDB" id="5841748at2759"/>
<evidence type="ECO:0000259" key="4">
    <source>
        <dbReference type="Pfam" id="PF04389"/>
    </source>
</evidence>
<dbReference type="FunFam" id="3.40.630.10:FF:000101">
    <property type="entry name" value="N-acetylated alpha-linked acidic dipeptidase like 1"/>
    <property type="match status" value="1"/>
</dbReference>
<reference evidence="5 6" key="1">
    <citation type="submission" date="2016-08" db="EMBL/GenBank/DDBJ databases">
        <title>Whole genome shotgun sequence of Pichia membranifaciens KS47-1.</title>
        <authorList>
            <person name="Konishi M."/>
            <person name="Ishida M."/>
            <person name="Arakawa T."/>
            <person name="Kato Y."/>
            <person name="Horiuchi J."/>
        </authorList>
    </citation>
    <scope>NUCLEOTIDE SEQUENCE [LARGE SCALE GENOMIC DNA]</scope>
    <source>
        <strain evidence="5 6">KS47-1</strain>
    </source>
</reference>
<protein>
    <recommendedName>
        <fullName evidence="7">Vacuolar membrane protease</fullName>
    </recommendedName>
</protein>
<dbReference type="InterPro" id="IPR007365">
    <property type="entry name" value="TFR-like_dimer_dom"/>
</dbReference>
<feature type="domain" description="PA" evidence="2">
    <location>
        <begin position="183"/>
        <end position="247"/>
    </location>
</feature>
<evidence type="ECO:0000259" key="2">
    <source>
        <dbReference type="Pfam" id="PF02225"/>
    </source>
</evidence>
<sequence>MDEKNDSGFDLDADVEAQIQGRKAAAARAPAANAKSKLFLTAAAIGIALWRLSRWENPLPFLDNYGGSATTYGWASSVLLSSLETNLAGEWLKDYSVDNQLAGTNLAMVNYTLAKFQEFGLEAAYIDQYTAYVSYPLDSSLSLLDNGSAVVYTPALIEDQLDEDPNSSYHVPAFFGYAASGNVTAEYVYCNYGTYEDFQALLQLGVDLKGKIAIARMGAIFRGLKVKFAQELGMSGVLLYTDTGDDGEVVIENGFKPYPHGFARNPSSIQRGSVIFSTAGDPTTPGYAIKPGEKKPRVDPTSVPKIPVLPISYREVTPILEKLSGHGPKIDGWDGRVKGYDYSVGPNANYTLNLYNKQEFNISIMNNIMGKITGLDDSKFILIGNHHDSWTPAAADPHSGSAALLEIIRAFGDLVKSGWQPKISVVFASWDGEEYGLLGSTEYAEYYQYELKRKCVAYINSDVATIGSILTMEASPLLNDLLLETTKELQYPNSTITLYDHFMDKKGGKIGTLGSGSDYTAFLEHLGIPSVDMGFSNNLKNSSVYQYHSLYDSYYWMSKFGDPGFVFHNLMAKYMSLLILHLSDEPVLRLRTNNYAVELQKYYHDLKVPSQWLNQTQVRHCGHTGESFEAVKKHHSLEKLIKKVHKKMQVLDLKTGEYDDYLRELVDLYDHWESLTYWQRIKLHFKTKAANSVLQYFERHFLDHKGLNNRPWFKHVIYASGRYTGYKGQELPGLAEAIEDDNLDDFTERLGKLSEILDTLLRMCSL</sequence>
<dbReference type="PANTHER" id="PTHR10404:SF46">
    <property type="entry name" value="VACUOLAR PROTEIN SORTING-ASSOCIATED PROTEIN 70"/>
    <property type="match status" value="1"/>
</dbReference>
<dbReference type="PANTHER" id="PTHR10404">
    <property type="entry name" value="N-ACETYLATED-ALPHA-LINKED ACIDIC DIPEPTIDASE"/>
    <property type="match status" value="1"/>
</dbReference>
<dbReference type="Pfam" id="PF04253">
    <property type="entry name" value="TFR_dimer"/>
    <property type="match status" value="1"/>
</dbReference>
<evidence type="ECO:0000259" key="3">
    <source>
        <dbReference type="Pfam" id="PF04253"/>
    </source>
</evidence>
<feature type="domain" description="Transferrin receptor-like dimerisation" evidence="3">
    <location>
        <begin position="663"/>
        <end position="759"/>
    </location>
</feature>
<dbReference type="GO" id="GO:0004180">
    <property type="term" value="F:carboxypeptidase activity"/>
    <property type="evidence" value="ECO:0007669"/>
    <property type="project" value="TreeGrafter"/>
</dbReference>
<keyword evidence="6" id="KW-1185">Reference proteome</keyword>
<dbReference type="CDD" id="cd02121">
    <property type="entry name" value="PA_GCPII_like"/>
    <property type="match status" value="1"/>
</dbReference>
<evidence type="ECO:0000256" key="1">
    <source>
        <dbReference type="ARBA" id="ARBA00005634"/>
    </source>
</evidence>
<dbReference type="Gene3D" id="1.20.930.40">
    <property type="entry name" value="Transferrin receptor-like, dimerisation domain"/>
    <property type="match status" value="1"/>
</dbReference>
<accession>A0A1Q2YJY5</accession>
<comment type="caution">
    <text evidence="5">The sequence shown here is derived from an EMBL/GenBank/DDBJ whole genome shotgun (WGS) entry which is preliminary data.</text>
</comment>
<dbReference type="SUPFAM" id="SSF47672">
    <property type="entry name" value="Transferrin receptor-like dimerisation domain"/>
    <property type="match status" value="1"/>
</dbReference>
<dbReference type="AlphaFoldDB" id="A0A1Q2YJY5"/>
<dbReference type="InterPro" id="IPR039373">
    <property type="entry name" value="Peptidase_M28B"/>
</dbReference>
<dbReference type="InterPro" id="IPR007484">
    <property type="entry name" value="Peptidase_M28"/>
</dbReference>
<dbReference type="Pfam" id="PF02225">
    <property type="entry name" value="PA"/>
    <property type="match status" value="1"/>
</dbReference>
<dbReference type="EMBL" id="BDGI01000144">
    <property type="protein sequence ID" value="GAV29868.1"/>
    <property type="molecule type" value="Genomic_DNA"/>
</dbReference>
<evidence type="ECO:0000313" key="6">
    <source>
        <dbReference type="Proteomes" id="UP000186136"/>
    </source>
</evidence>
<dbReference type="SUPFAM" id="SSF53187">
    <property type="entry name" value="Zn-dependent exopeptidases"/>
    <property type="match status" value="1"/>
</dbReference>
<dbReference type="Gene3D" id="3.50.30.30">
    <property type="match status" value="1"/>
</dbReference>
<organism evidence="5 6">
    <name type="scientific">Pichia membranifaciens</name>
    <dbReference type="NCBI Taxonomy" id="4926"/>
    <lineage>
        <taxon>Eukaryota</taxon>
        <taxon>Fungi</taxon>
        <taxon>Dikarya</taxon>
        <taxon>Ascomycota</taxon>
        <taxon>Saccharomycotina</taxon>
        <taxon>Pichiomycetes</taxon>
        <taxon>Pichiales</taxon>
        <taxon>Pichiaceae</taxon>
        <taxon>Pichia</taxon>
    </lineage>
</organism>
<dbReference type="Gene3D" id="3.40.630.10">
    <property type="entry name" value="Zn peptidases"/>
    <property type="match status" value="1"/>
</dbReference>